<keyword evidence="2" id="KW-1185">Reference proteome</keyword>
<sequence>MSKDRGDLSQSLIAMKNMAQASLLLREHIILLSPPSMLPSSITLSNITEFVCEVSCRADLGIGENIEKCMDLLQVGNRMHQRHLTRSPGLLTEMNRPSPAPVLHPTWYIGDGLLLPPVETLLLSMTSCKMILDFESHKSPELGYFAYSLMKAPDIIHVLEARGAHSTSLRLISFCESVALSQSISSLPFSHSSVRKICAALAERSLGGMESGLTSGDIDAMLSISFLIGNLPKEKAFNIYQSALPSAIGKRDFSRILTLATIGAYCGVGKFSSGEPFPWNKQVKFIEQCFGFASHAKMWCILSRYRTSFDPATFTQANETSSTSIQGYCEQLIWNAAKHLDPQTTLCLGMKFAKQYSLSKYLPASVLIEFLLSSPNKCGHEITATSNDIDLHDIRRDLSRVEVTVRRVCLPMLPIVHQSKVLRKCIILLEKPSAQCGADYDRHAMVLTLYKECIDKLSGLMTSETRQKAHAQESARIERRLNAIILLASIFGEKYPQHKKPDYTKLFEPLPSDPSILSTQNQRKLNF</sequence>
<gene>
    <name evidence="1" type="ORF">HJC23_005615</name>
</gene>
<dbReference type="InterPro" id="IPR052802">
    <property type="entry name" value="KNTC1"/>
</dbReference>
<dbReference type="AlphaFoldDB" id="A0ABD3PYU5"/>
<evidence type="ECO:0000313" key="1">
    <source>
        <dbReference type="EMBL" id="KAL3793113.1"/>
    </source>
</evidence>
<dbReference type="PANTHER" id="PTHR15688">
    <property type="entry name" value="KINETOCHORE-ASSOCIATED PROTEIN 1"/>
    <property type="match status" value="1"/>
</dbReference>
<dbReference type="Proteomes" id="UP001516023">
    <property type="component" value="Unassembled WGS sequence"/>
</dbReference>
<dbReference type="PANTHER" id="PTHR15688:SF1">
    <property type="entry name" value="KINETOCHORE-ASSOCIATED PROTEIN 1"/>
    <property type="match status" value="1"/>
</dbReference>
<comment type="caution">
    <text evidence="1">The sequence shown here is derived from an EMBL/GenBank/DDBJ whole genome shotgun (WGS) entry which is preliminary data.</text>
</comment>
<name>A0ABD3PYU5_9STRA</name>
<reference evidence="1 2" key="1">
    <citation type="journal article" date="2020" name="G3 (Bethesda)">
        <title>Improved Reference Genome for Cyclotella cryptica CCMP332, a Model for Cell Wall Morphogenesis, Salinity Adaptation, and Lipid Production in Diatoms (Bacillariophyta).</title>
        <authorList>
            <person name="Roberts W.R."/>
            <person name="Downey K.M."/>
            <person name="Ruck E.C."/>
            <person name="Traller J.C."/>
            <person name="Alverson A.J."/>
        </authorList>
    </citation>
    <scope>NUCLEOTIDE SEQUENCE [LARGE SCALE GENOMIC DNA]</scope>
    <source>
        <strain evidence="1 2">CCMP332</strain>
    </source>
</reference>
<dbReference type="EMBL" id="JABMIG020000094">
    <property type="protein sequence ID" value="KAL3793113.1"/>
    <property type="molecule type" value="Genomic_DNA"/>
</dbReference>
<protein>
    <submittedName>
        <fullName evidence="1">Uncharacterized protein</fullName>
    </submittedName>
</protein>
<proteinExistence type="predicted"/>
<evidence type="ECO:0000313" key="2">
    <source>
        <dbReference type="Proteomes" id="UP001516023"/>
    </source>
</evidence>
<organism evidence="1 2">
    <name type="scientific">Cyclotella cryptica</name>
    <dbReference type="NCBI Taxonomy" id="29204"/>
    <lineage>
        <taxon>Eukaryota</taxon>
        <taxon>Sar</taxon>
        <taxon>Stramenopiles</taxon>
        <taxon>Ochrophyta</taxon>
        <taxon>Bacillariophyta</taxon>
        <taxon>Coscinodiscophyceae</taxon>
        <taxon>Thalassiosirophycidae</taxon>
        <taxon>Stephanodiscales</taxon>
        <taxon>Stephanodiscaceae</taxon>
        <taxon>Cyclotella</taxon>
    </lineage>
</organism>
<accession>A0ABD3PYU5</accession>